<dbReference type="PROSITE" id="PS50011">
    <property type="entry name" value="PROTEIN_KINASE_DOM"/>
    <property type="match status" value="1"/>
</dbReference>
<dbReference type="FunFam" id="1.10.510.10:FF:000590">
    <property type="entry name" value="PR5-like receptor kinase"/>
    <property type="match status" value="1"/>
</dbReference>
<dbReference type="InterPro" id="IPR000719">
    <property type="entry name" value="Prot_kinase_dom"/>
</dbReference>
<comment type="subcellular location">
    <subcellularLocation>
        <location evidence="1">Membrane</location>
        <topology evidence="1">Single-pass type I membrane protein</topology>
    </subcellularLocation>
</comment>
<evidence type="ECO:0000256" key="2">
    <source>
        <dbReference type="ARBA" id="ARBA00012513"/>
    </source>
</evidence>
<evidence type="ECO:0000256" key="12">
    <source>
        <dbReference type="ARBA" id="ARBA00023180"/>
    </source>
</evidence>
<evidence type="ECO:0000256" key="3">
    <source>
        <dbReference type="ARBA" id="ARBA00022527"/>
    </source>
</evidence>
<dbReference type="AlphaFoldDB" id="A0A4D6N7S9"/>
<keyword evidence="10 16" id="KW-1133">Transmembrane helix</keyword>
<dbReference type="EMBL" id="CP039353">
    <property type="protein sequence ID" value="QCE08589.1"/>
    <property type="molecule type" value="Genomic_DNA"/>
</dbReference>
<evidence type="ECO:0000256" key="5">
    <source>
        <dbReference type="ARBA" id="ARBA00022692"/>
    </source>
</evidence>
<dbReference type="PROSITE" id="PS00107">
    <property type="entry name" value="PROTEIN_KINASE_ATP"/>
    <property type="match status" value="1"/>
</dbReference>
<dbReference type="InterPro" id="IPR011009">
    <property type="entry name" value="Kinase-like_dom_sf"/>
</dbReference>
<accession>A0A4D6N7S9</accession>
<dbReference type="GO" id="GO:0005524">
    <property type="term" value="F:ATP binding"/>
    <property type="evidence" value="ECO:0007669"/>
    <property type="project" value="UniProtKB-UniRule"/>
</dbReference>
<dbReference type="Pfam" id="PF13947">
    <property type="entry name" value="GUB_WAK_bind"/>
    <property type="match status" value="1"/>
</dbReference>
<evidence type="ECO:0000256" key="15">
    <source>
        <dbReference type="PROSITE-ProRule" id="PRU10141"/>
    </source>
</evidence>
<evidence type="ECO:0000256" key="16">
    <source>
        <dbReference type="SAM" id="Phobius"/>
    </source>
</evidence>
<protein>
    <recommendedName>
        <fullName evidence="2">non-specific serine/threonine protein kinase</fullName>
        <ecNumber evidence="2">2.7.11.1</ecNumber>
    </recommendedName>
</protein>
<sequence>MMMNPNSQYFILKPLYFRITNSFIIIFYLLVQITSSQVDPKFTACAPKTCPNNNQSISFPFYIQGTQLPYCGSPGFEISCAPDGSPTLNLSHTQYLIHQIFYQNQSLRVSNAAFSTLQSNATGGCLVPTQNLTLPPSNEFRVAPNQTGMVLFYGCDAPSLHEHRVGCSAGNRTSSVLALDKRDENISFVAENCKGAVVDTVVEDGIGRVAEALRKGFLLSWTASNCSVCNSTEGRCGFDSDMYTFRCYCTDRVHSASCGAVDPGNYRSQPKVITNKNKATMVKIASAVGVVGIVVVVVLACWLRTKIFPSSLLFGRDNQTHHVIQKFLKEHGPLPITRYNYSEIKKITNSFKNKLGQGGFGSVYKGKLHDGCVVAVKILGESRGKGEDFINEVASISTTSHVNIVRLLGFCFDGSKRALIYEFMSNGSLDKFIYEDKNPLQVAHELDCELMYNIAIGIARGLEYLHRGCNTRILHFDIKPHNILLDENFSPKISDFGLAKICPMRESAISITGARGTAGYIAPEVFCRNFGAVSHKSDVYSYGMMIMEMVGRRKNIKVEIECSSELYFPYWIYDRLESNQELGLQIVKNEGDDKMMRKMALVGLWCIQTHPSSRPTISSVVEMLEKKVELLQLPPKPFLSSPSPSSLHFSGDTIAL</sequence>
<evidence type="ECO:0000256" key="1">
    <source>
        <dbReference type="ARBA" id="ARBA00004479"/>
    </source>
</evidence>
<dbReference type="PANTHER" id="PTHR27009">
    <property type="entry name" value="RUST RESISTANCE KINASE LR10-RELATED"/>
    <property type="match status" value="1"/>
</dbReference>
<dbReference type="EC" id="2.7.11.1" evidence="2"/>
<evidence type="ECO:0000256" key="8">
    <source>
        <dbReference type="ARBA" id="ARBA00022777"/>
    </source>
</evidence>
<evidence type="ECO:0000256" key="9">
    <source>
        <dbReference type="ARBA" id="ARBA00022840"/>
    </source>
</evidence>
<feature type="binding site" evidence="15">
    <location>
        <position position="377"/>
    </location>
    <ligand>
        <name>ATP</name>
        <dbReference type="ChEBI" id="CHEBI:30616"/>
    </ligand>
</feature>
<dbReference type="GO" id="GO:0030247">
    <property type="term" value="F:polysaccharide binding"/>
    <property type="evidence" value="ECO:0007669"/>
    <property type="project" value="InterPro"/>
</dbReference>
<comment type="catalytic activity">
    <reaction evidence="13">
        <text>L-threonyl-[protein] + ATP = O-phospho-L-threonyl-[protein] + ADP + H(+)</text>
        <dbReference type="Rhea" id="RHEA:46608"/>
        <dbReference type="Rhea" id="RHEA-COMP:11060"/>
        <dbReference type="Rhea" id="RHEA-COMP:11605"/>
        <dbReference type="ChEBI" id="CHEBI:15378"/>
        <dbReference type="ChEBI" id="CHEBI:30013"/>
        <dbReference type="ChEBI" id="CHEBI:30616"/>
        <dbReference type="ChEBI" id="CHEBI:61977"/>
        <dbReference type="ChEBI" id="CHEBI:456216"/>
        <dbReference type="EC" id="2.7.11.1"/>
    </reaction>
</comment>
<evidence type="ECO:0000256" key="10">
    <source>
        <dbReference type="ARBA" id="ARBA00022989"/>
    </source>
</evidence>
<keyword evidence="6" id="KW-0732">Signal</keyword>
<evidence type="ECO:0000256" key="13">
    <source>
        <dbReference type="ARBA" id="ARBA00047899"/>
    </source>
</evidence>
<proteinExistence type="predicted"/>
<dbReference type="InterPro" id="IPR032872">
    <property type="entry name" value="WAK_assoc_C"/>
</dbReference>
<dbReference type="PROSITE" id="PS00108">
    <property type="entry name" value="PROTEIN_KINASE_ST"/>
    <property type="match status" value="1"/>
</dbReference>
<organism evidence="18 19">
    <name type="scientific">Vigna unguiculata</name>
    <name type="common">Cowpea</name>
    <dbReference type="NCBI Taxonomy" id="3917"/>
    <lineage>
        <taxon>Eukaryota</taxon>
        <taxon>Viridiplantae</taxon>
        <taxon>Streptophyta</taxon>
        <taxon>Embryophyta</taxon>
        <taxon>Tracheophyta</taxon>
        <taxon>Spermatophyta</taxon>
        <taxon>Magnoliopsida</taxon>
        <taxon>eudicotyledons</taxon>
        <taxon>Gunneridae</taxon>
        <taxon>Pentapetalae</taxon>
        <taxon>rosids</taxon>
        <taxon>fabids</taxon>
        <taxon>Fabales</taxon>
        <taxon>Fabaceae</taxon>
        <taxon>Papilionoideae</taxon>
        <taxon>50 kb inversion clade</taxon>
        <taxon>NPAAA clade</taxon>
        <taxon>indigoferoid/millettioid clade</taxon>
        <taxon>Phaseoleae</taxon>
        <taxon>Vigna</taxon>
    </lineage>
</organism>
<dbReference type="GO" id="GO:0004674">
    <property type="term" value="F:protein serine/threonine kinase activity"/>
    <property type="evidence" value="ECO:0007669"/>
    <property type="project" value="UniProtKB-KW"/>
</dbReference>
<keyword evidence="3" id="KW-0723">Serine/threonine-protein kinase</keyword>
<keyword evidence="7 15" id="KW-0547">Nucleotide-binding</keyword>
<keyword evidence="9 15" id="KW-0067">ATP-binding</keyword>
<comment type="catalytic activity">
    <reaction evidence="14">
        <text>L-seryl-[protein] + ATP = O-phospho-L-seryl-[protein] + ADP + H(+)</text>
        <dbReference type="Rhea" id="RHEA:17989"/>
        <dbReference type="Rhea" id="RHEA-COMP:9863"/>
        <dbReference type="Rhea" id="RHEA-COMP:11604"/>
        <dbReference type="ChEBI" id="CHEBI:15378"/>
        <dbReference type="ChEBI" id="CHEBI:29999"/>
        <dbReference type="ChEBI" id="CHEBI:30616"/>
        <dbReference type="ChEBI" id="CHEBI:83421"/>
        <dbReference type="ChEBI" id="CHEBI:456216"/>
        <dbReference type="EC" id="2.7.11.1"/>
    </reaction>
</comment>
<evidence type="ECO:0000259" key="17">
    <source>
        <dbReference type="PROSITE" id="PS50011"/>
    </source>
</evidence>
<dbReference type="InterPro" id="IPR025287">
    <property type="entry name" value="WAK_GUB"/>
</dbReference>
<reference evidence="18 19" key="1">
    <citation type="submission" date="2019-04" db="EMBL/GenBank/DDBJ databases">
        <title>An improved genome assembly and genetic linkage map for asparagus bean, Vigna unguiculata ssp. sesquipedialis.</title>
        <authorList>
            <person name="Xia Q."/>
            <person name="Zhang R."/>
            <person name="Dong Y."/>
        </authorList>
    </citation>
    <scope>NUCLEOTIDE SEQUENCE [LARGE SCALE GENOMIC DNA]</scope>
    <source>
        <tissue evidence="18">Leaf</tissue>
    </source>
</reference>
<dbReference type="Proteomes" id="UP000501690">
    <property type="component" value="Linkage Group LG9"/>
</dbReference>
<dbReference type="Pfam" id="PF00069">
    <property type="entry name" value="Pkinase"/>
    <property type="match status" value="1"/>
</dbReference>
<evidence type="ECO:0000256" key="7">
    <source>
        <dbReference type="ARBA" id="ARBA00022741"/>
    </source>
</evidence>
<keyword evidence="19" id="KW-1185">Reference proteome</keyword>
<evidence type="ECO:0000256" key="11">
    <source>
        <dbReference type="ARBA" id="ARBA00023136"/>
    </source>
</evidence>
<keyword evidence="8 18" id="KW-0418">Kinase</keyword>
<name>A0A4D6N7S9_VIGUN</name>
<evidence type="ECO:0000313" key="18">
    <source>
        <dbReference type="EMBL" id="QCE08589.1"/>
    </source>
</evidence>
<dbReference type="SMART" id="SM00220">
    <property type="entry name" value="S_TKc"/>
    <property type="match status" value="1"/>
</dbReference>
<dbReference type="FunFam" id="3.30.200.20:FF:000178">
    <property type="entry name" value="serine/threonine-protein kinase PBS1-like"/>
    <property type="match status" value="1"/>
</dbReference>
<evidence type="ECO:0000256" key="14">
    <source>
        <dbReference type="ARBA" id="ARBA00048679"/>
    </source>
</evidence>
<keyword evidence="11 16" id="KW-0472">Membrane</keyword>
<evidence type="ECO:0000313" key="19">
    <source>
        <dbReference type="Proteomes" id="UP000501690"/>
    </source>
</evidence>
<feature type="domain" description="Protein kinase" evidence="17">
    <location>
        <begin position="349"/>
        <end position="639"/>
    </location>
</feature>
<keyword evidence="12" id="KW-0325">Glycoprotein</keyword>
<dbReference type="SUPFAM" id="SSF56112">
    <property type="entry name" value="Protein kinase-like (PK-like)"/>
    <property type="match status" value="1"/>
</dbReference>
<dbReference type="InterPro" id="IPR045874">
    <property type="entry name" value="LRK10/LRL21-25-like"/>
</dbReference>
<keyword evidence="18" id="KW-0675">Receptor</keyword>
<evidence type="ECO:0000256" key="4">
    <source>
        <dbReference type="ARBA" id="ARBA00022679"/>
    </source>
</evidence>
<dbReference type="Gene3D" id="1.10.510.10">
    <property type="entry name" value="Transferase(Phosphotransferase) domain 1"/>
    <property type="match status" value="1"/>
</dbReference>
<keyword evidence="5 16" id="KW-0812">Transmembrane</keyword>
<dbReference type="Pfam" id="PF14380">
    <property type="entry name" value="WAK_assoc"/>
    <property type="match status" value="1"/>
</dbReference>
<feature type="transmembrane region" description="Helical" evidence="16">
    <location>
        <begin position="284"/>
        <end position="303"/>
    </location>
</feature>
<dbReference type="Gene3D" id="3.30.200.20">
    <property type="entry name" value="Phosphorylase Kinase, domain 1"/>
    <property type="match status" value="1"/>
</dbReference>
<keyword evidence="4" id="KW-0808">Transferase</keyword>
<gene>
    <name evidence="18" type="ORF">DEO72_LG9g3618</name>
</gene>
<dbReference type="GO" id="GO:0016020">
    <property type="term" value="C:membrane"/>
    <property type="evidence" value="ECO:0007669"/>
    <property type="project" value="UniProtKB-SubCell"/>
</dbReference>
<dbReference type="InterPro" id="IPR008271">
    <property type="entry name" value="Ser/Thr_kinase_AS"/>
</dbReference>
<dbReference type="InterPro" id="IPR017441">
    <property type="entry name" value="Protein_kinase_ATP_BS"/>
</dbReference>
<evidence type="ECO:0000256" key="6">
    <source>
        <dbReference type="ARBA" id="ARBA00022729"/>
    </source>
</evidence>